<accession>A0A165T2N3</accession>
<protein>
    <recommendedName>
        <fullName evidence="1">T6SS Phospholipase effector Tle1-like catalytic domain-containing protein</fullName>
    </recommendedName>
</protein>
<dbReference type="InterPro" id="IPR029058">
    <property type="entry name" value="AB_hydrolase_fold"/>
</dbReference>
<dbReference type="EMBL" id="KV429039">
    <property type="protein sequence ID" value="KZT72839.1"/>
    <property type="molecule type" value="Genomic_DNA"/>
</dbReference>
<evidence type="ECO:0000313" key="2">
    <source>
        <dbReference type="EMBL" id="KZT72839.1"/>
    </source>
</evidence>
<dbReference type="Proteomes" id="UP000076727">
    <property type="component" value="Unassembled WGS sequence"/>
</dbReference>
<dbReference type="AlphaFoldDB" id="A0A165T2N3"/>
<name>A0A165T2N3_9APHY</name>
<dbReference type="PANTHER" id="PTHR33840:SF1">
    <property type="entry name" value="TLE1 PHOSPHOLIPASE DOMAIN-CONTAINING PROTEIN"/>
    <property type="match status" value="1"/>
</dbReference>
<dbReference type="PANTHER" id="PTHR33840">
    <property type="match status" value="1"/>
</dbReference>
<dbReference type="OrthoDB" id="3057168at2759"/>
<reference evidence="2 3" key="1">
    <citation type="journal article" date="2016" name="Mol. Biol. Evol.">
        <title>Comparative Genomics of Early-Diverging Mushroom-Forming Fungi Provides Insights into the Origins of Lignocellulose Decay Capabilities.</title>
        <authorList>
            <person name="Nagy L.G."/>
            <person name="Riley R."/>
            <person name="Tritt A."/>
            <person name="Adam C."/>
            <person name="Daum C."/>
            <person name="Floudas D."/>
            <person name="Sun H."/>
            <person name="Yadav J.S."/>
            <person name="Pangilinan J."/>
            <person name="Larsson K.H."/>
            <person name="Matsuura K."/>
            <person name="Barry K."/>
            <person name="Labutti K."/>
            <person name="Kuo R."/>
            <person name="Ohm R.A."/>
            <person name="Bhattacharya S.S."/>
            <person name="Shirouzu T."/>
            <person name="Yoshinaga Y."/>
            <person name="Martin F.M."/>
            <person name="Grigoriev I.V."/>
            <person name="Hibbett D.S."/>
        </authorList>
    </citation>
    <scope>NUCLEOTIDE SEQUENCE [LARGE SCALE GENOMIC DNA]</scope>
    <source>
        <strain evidence="2 3">L-15889</strain>
    </source>
</reference>
<dbReference type="SUPFAM" id="SSF53474">
    <property type="entry name" value="alpha/beta-Hydrolases"/>
    <property type="match status" value="1"/>
</dbReference>
<proteinExistence type="predicted"/>
<dbReference type="Pfam" id="PF09994">
    <property type="entry name" value="T6SS_Tle1-like_cat"/>
    <property type="match status" value="1"/>
</dbReference>
<evidence type="ECO:0000313" key="3">
    <source>
        <dbReference type="Proteomes" id="UP000076727"/>
    </source>
</evidence>
<feature type="domain" description="T6SS Phospholipase effector Tle1-like catalytic" evidence="1">
    <location>
        <begin position="60"/>
        <end position="348"/>
    </location>
</feature>
<sequence length="524" mass="58104">MLDSMRVSPIAQYSPTTLSMDVGRHDAPVSRRTLATAQLPLSQRMSTYPPHTGGIQILKKRIVVCCDGTWQDGIIVNARWKYTNVLRLARAVRHVDARVDPPVPQVVFYQSGIGSANNIYSHFIDGATGASLAEKVEEAYAFITQNYHPGDEILLFGFSRGAYTARMIASLIGKIGVLSRTEMDHFSEIYIALQQLGSQDDLKSDGSYVQTSERKKQLEILAKWTGPDSPGCKRAKGGPEGFSVKCVGVFDTVGSVGLPEEITRNTKMKKMFGFQSTELGPHIQKAYQALALNERRADFNCAKFEQTEAGRKKNQVLRQCWFTGCHSDIGGGYPEPDLANLTLAWMAAHIEDIICLDTAYLASLVEAVEPWGKLSPHDSCVGVFEIADRIQRQLPTEVDDPKTHEAIHPSVLQQTNLKDLTPELDEILNKNPSLVCKLLPLEDELRKNWKVTGTKTTAFPQPLSEAIKVHIPEAGDFRRWLGTILSRSRRISAAAPRLRSSHYYYGGAIASSLAAAYYYCVSRI</sequence>
<gene>
    <name evidence="2" type="ORF">DAEQUDRAFT_722452</name>
</gene>
<evidence type="ECO:0000259" key="1">
    <source>
        <dbReference type="Pfam" id="PF09994"/>
    </source>
</evidence>
<organism evidence="2 3">
    <name type="scientific">Daedalea quercina L-15889</name>
    <dbReference type="NCBI Taxonomy" id="1314783"/>
    <lineage>
        <taxon>Eukaryota</taxon>
        <taxon>Fungi</taxon>
        <taxon>Dikarya</taxon>
        <taxon>Basidiomycota</taxon>
        <taxon>Agaricomycotina</taxon>
        <taxon>Agaricomycetes</taxon>
        <taxon>Polyporales</taxon>
        <taxon>Fomitopsis</taxon>
    </lineage>
</organism>
<dbReference type="STRING" id="1314783.A0A165T2N3"/>
<dbReference type="InterPro" id="IPR018712">
    <property type="entry name" value="Tle1-like_cat"/>
</dbReference>
<keyword evidence="3" id="KW-1185">Reference proteome</keyword>